<keyword evidence="3" id="KW-1185">Reference proteome</keyword>
<feature type="compositionally biased region" description="Low complexity" evidence="1">
    <location>
        <begin position="16"/>
        <end position="29"/>
    </location>
</feature>
<accession>A0A4Z0BUU6</accession>
<feature type="region of interest" description="Disordered" evidence="1">
    <location>
        <begin position="1"/>
        <end position="43"/>
    </location>
</feature>
<feature type="compositionally biased region" description="Low complexity" evidence="1">
    <location>
        <begin position="181"/>
        <end position="191"/>
    </location>
</feature>
<protein>
    <submittedName>
        <fullName evidence="2">Uncharacterized protein</fullName>
    </submittedName>
</protein>
<organism evidence="2 3">
    <name type="scientific">Ramlibacter henchirensis</name>
    <dbReference type="NCBI Taxonomy" id="204072"/>
    <lineage>
        <taxon>Bacteria</taxon>
        <taxon>Pseudomonadati</taxon>
        <taxon>Pseudomonadota</taxon>
        <taxon>Betaproteobacteria</taxon>
        <taxon>Burkholderiales</taxon>
        <taxon>Comamonadaceae</taxon>
        <taxon>Ramlibacter</taxon>
    </lineage>
</organism>
<comment type="caution">
    <text evidence="2">The sequence shown here is derived from an EMBL/GenBank/DDBJ whole genome shotgun (WGS) entry which is preliminary data.</text>
</comment>
<sequence length="340" mass="36522">MSSSHAHETGGETELASGNAGAPAAAESGRLLRPSKGQAPAKGQVSFDASAALLLRERARSWRERVPLVVDSELMFSVAGEDLQAVKALQHEVEAQRVAITRPLNEALRAVNALFRAPKQFLEEAEAMLKRAMLAYTAAERERLEAERSEAQQRQCEEQARLAGEQRELEATAREDEHAAQEAQARANDAARSGDLDMAAKERASAAEYSQRAASSWTKAQELVQQAEEGQVVTYAGALAATTRLEGISERTTYAAQVTDLRQLVCAVAAGQAPLECLQADEKFLGAQARALRRTGQLYPGVDVSAERSLAASRPATLLRAAQMTAFGGTLEGLPAQLTR</sequence>
<name>A0A4Z0BUU6_9BURK</name>
<gene>
    <name evidence="2" type="ORF">EZ313_17955</name>
</gene>
<dbReference type="AlphaFoldDB" id="A0A4Z0BUU6"/>
<feature type="compositionally biased region" description="Basic and acidic residues" evidence="1">
    <location>
        <begin position="1"/>
        <end position="10"/>
    </location>
</feature>
<evidence type="ECO:0000313" key="2">
    <source>
        <dbReference type="EMBL" id="TFZ03097.1"/>
    </source>
</evidence>
<evidence type="ECO:0000256" key="1">
    <source>
        <dbReference type="SAM" id="MobiDB-lite"/>
    </source>
</evidence>
<dbReference type="OrthoDB" id="10016309at2"/>
<proteinExistence type="predicted"/>
<dbReference type="RefSeq" id="WP_135264620.1">
    <property type="nucleotide sequence ID" value="NZ_SMLM01000002.1"/>
</dbReference>
<dbReference type="Proteomes" id="UP000298180">
    <property type="component" value="Unassembled WGS sequence"/>
</dbReference>
<feature type="compositionally biased region" description="Basic and acidic residues" evidence="1">
    <location>
        <begin position="146"/>
        <end position="180"/>
    </location>
</feature>
<feature type="region of interest" description="Disordered" evidence="1">
    <location>
        <begin position="146"/>
        <end position="194"/>
    </location>
</feature>
<dbReference type="EMBL" id="SMLM01000002">
    <property type="protein sequence ID" value="TFZ03097.1"/>
    <property type="molecule type" value="Genomic_DNA"/>
</dbReference>
<evidence type="ECO:0000313" key="3">
    <source>
        <dbReference type="Proteomes" id="UP000298180"/>
    </source>
</evidence>
<reference evidence="2 3" key="1">
    <citation type="submission" date="2019-03" db="EMBL/GenBank/DDBJ databases">
        <title>Ramlibacter henchirensis DSM 14656, whole genome shotgun sequence.</title>
        <authorList>
            <person name="Zhang X."/>
            <person name="Feng G."/>
            <person name="Zhu H."/>
        </authorList>
    </citation>
    <scope>NUCLEOTIDE SEQUENCE [LARGE SCALE GENOMIC DNA]</scope>
    <source>
        <strain evidence="2 3">DSM 14656</strain>
    </source>
</reference>